<organism evidence="5 6">
    <name type="scientific">Cercophora samala</name>
    <dbReference type="NCBI Taxonomy" id="330535"/>
    <lineage>
        <taxon>Eukaryota</taxon>
        <taxon>Fungi</taxon>
        <taxon>Dikarya</taxon>
        <taxon>Ascomycota</taxon>
        <taxon>Pezizomycotina</taxon>
        <taxon>Sordariomycetes</taxon>
        <taxon>Sordariomycetidae</taxon>
        <taxon>Sordariales</taxon>
        <taxon>Lasiosphaeriaceae</taxon>
        <taxon>Cercophora</taxon>
    </lineage>
</organism>
<gene>
    <name evidence="5" type="ORF">QBC41DRAFT_357014</name>
</gene>
<evidence type="ECO:0000313" key="6">
    <source>
        <dbReference type="Proteomes" id="UP001174997"/>
    </source>
</evidence>
<dbReference type="AlphaFoldDB" id="A0AA39ZBI7"/>
<evidence type="ECO:0000256" key="2">
    <source>
        <dbReference type="ARBA" id="ARBA00022797"/>
    </source>
</evidence>
<dbReference type="EMBL" id="JAULSY010000064">
    <property type="protein sequence ID" value="KAK0667929.1"/>
    <property type="molecule type" value="Genomic_DNA"/>
</dbReference>
<protein>
    <submittedName>
        <fullName evidence="5">Alpha/Beta hydrolase protein</fullName>
    </submittedName>
</protein>
<dbReference type="InterPro" id="IPR010497">
    <property type="entry name" value="Epoxide_hydro_N"/>
</dbReference>
<name>A0AA39ZBI7_9PEZI</name>
<dbReference type="Pfam" id="PF06441">
    <property type="entry name" value="EHN"/>
    <property type="match status" value="1"/>
</dbReference>
<dbReference type="PANTHER" id="PTHR21661:SF35">
    <property type="entry name" value="EPOXIDE HYDROLASE"/>
    <property type="match status" value="1"/>
</dbReference>
<accession>A0AA39ZBI7</accession>
<evidence type="ECO:0000313" key="5">
    <source>
        <dbReference type="EMBL" id="KAK0667929.1"/>
    </source>
</evidence>
<dbReference type="Gene3D" id="3.40.50.1820">
    <property type="entry name" value="alpha/beta hydrolase"/>
    <property type="match status" value="2"/>
</dbReference>
<comment type="similarity">
    <text evidence="1">Belongs to the peptidase S33 family.</text>
</comment>
<evidence type="ECO:0000259" key="4">
    <source>
        <dbReference type="Pfam" id="PF06441"/>
    </source>
</evidence>
<dbReference type="Proteomes" id="UP001174997">
    <property type="component" value="Unassembled WGS sequence"/>
</dbReference>
<dbReference type="PANTHER" id="PTHR21661">
    <property type="entry name" value="EPOXIDE HYDROLASE 1-RELATED"/>
    <property type="match status" value="1"/>
</dbReference>
<sequence>MDADIKPFNISISDAKIAHLRQKLEHATFLHEMPLSDSWSYGVRLSDIKRLYTTIIYVDGFDPLKIGILLTWPSKPGFALEQYAESCHKLILKLGRLVVTQGGDWGYGITRFMGIRYGPMSSSATDDSGAVLASHINHNLGVPPSISQEKAGLARTDRFWEEGAAYNRLHCHNLTTIGIALRDSPVVLLSWIYGKLHDWTDDEILTRISIYQFSDAGPEAGCRVYYENAHLASAKQVEECYPGAKVGVSTFPQDFLMSLGHCQTLGSLVFEKWHD</sequence>
<keyword evidence="3 5" id="KW-0378">Hydrolase</keyword>
<proteinExistence type="inferred from homology"/>
<evidence type="ECO:0000256" key="3">
    <source>
        <dbReference type="ARBA" id="ARBA00022801"/>
    </source>
</evidence>
<comment type="caution">
    <text evidence="5">The sequence shown here is derived from an EMBL/GenBank/DDBJ whole genome shotgun (WGS) entry which is preliminary data.</text>
</comment>
<keyword evidence="2" id="KW-0058">Aromatic hydrocarbons catabolism</keyword>
<dbReference type="GO" id="GO:0004301">
    <property type="term" value="F:epoxide hydrolase activity"/>
    <property type="evidence" value="ECO:0007669"/>
    <property type="project" value="TreeGrafter"/>
</dbReference>
<dbReference type="GO" id="GO:0097176">
    <property type="term" value="P:epoxide metabolic process"/>
    <property type="evidence" value="ECO:0007669"/>
    <property type="project" value="TreeGrafter"/>
</dbReference>
<keyword evidence="6" id="KW-1185">Reference proteome</keyword>
<feature type="domain" description="Epoxide hydrolase N-terminal" evidence="4">
    <location>
        <begin position="5"/>
        <end position="53"/>
    </location>
</feature>
<dbReference type="InterPro" id="IPR029058">
    <property type="entry name" value="AB_hydrolase_fold"/>
</dbReference>
<evidence type="ECO:0000256" key="1">
    <source>
        <dbReference type="ARBA" id="ARBA00010088"/>
    </source>
</evidence>
<reference evidence="5" key="1">
    <citation type="submission" date="2023-06" db="EMBL/GenBank/DDBJ databases">
        <title>Genome-scale phylogeny and comparative genomics of the fungal order Sordariales.</title>
        <authorList>
            <consortium name="Lawrence Berkeley National Laboratory"/>
            <person name="Hensen N."/>
            <person name="Bonometti L."/>
            <person name="Westerberg I."/>
            <person name="Brannstrom I.O."/>
            <person name="Guillou S."/>
            <person name="Cros-Aarteil S."/>
            <person name="Calhoun S."/>
            <person name="Haridas S."/>
            <person name="Kuo A."/>
            <person name="Mondo S."/>
            <person name="Pangilinan J."/>
            <person name="Riley R."/>
            <person name="Labutti K."/>
            <person name="Andreopoulos B."/>
            <person name="Lipzen A."/>
            <person name="Chen C."/>
            <person name="Yanf M."/>
            <person name="Daum C."/>
            <person name="Ng V."/>
            <person name="Clum A."/>
            <person name="Steindorff A."/>
            <person name="Ohm R."/>
            <person name="Martin F."/>
            <person name="Silar P."/>
            <person name="Natvig D."/>
            <person name="Lalanne C."/>
            <person name="Gautier V."/>
            <person name="Ament-Velasquez S.L."/>
            <person name="Kruys A."/>
            <person name="Hutchinson M.I."/>
            <person name="Powell A.J."/>
            <person name="Barry K."/>
            <person name="Miller A.N."/>
            <person name="Grigoriev I.V."/>
            <person name="Debuchy R."/>
            <person name="Gladieux P."/>
            <person name="Thoren M.H."/>
            <person name="Johannesson H."/>
        </authorList>
    </citation>
    <scope>NUCLEOTIDE SEQUENCE</scope>
    <source>
        <strain evidence="5">CBS 307.81</strain>
    </source>
</reference>
<dbReference type="SUPFAM" id="SSF53474">
    <property type="entry name" value="alpha/beta-Hydrolases"/>
    <property type="match status" value="1"/>
</dbReference>